<dbReference type="Proteomes" id="UP001176961">
    <property type="component" value="Unassembled WGS sequence"/>
</dbReference>
<evidence type="ECO:0000313" key="3">
    <source>
        <dbReference type="Proteomes" id="UP001176961"/>
    </source>
</evidence>
<evidence type="ECO:0000313" key="2">
    <source>
        <dbReference type="EMBL" id="CAJ0608793.1"/>
    </source>
</evidence>
<feature type="chain" id="PRO_5041365402" evidence="1">
    <location>
        <begin position="24"/>
        <end position="151"/>
    </location>
</feature>
<evidence type="ECO:0000256" key="1">
    <source>
        <dbReference type="SAM" id="SignalP"/>
    </source>
</evidence>
<name>A0AA36MGE9_CYLNA</name>
<comment type="caution">
    <text evidence="2">The sequence shown here is derived from an EMBL/GenBank/DDBJ whole genome shotgun (WGS) entry which is preliminary data.</text>
</comment>
<sequence length="151" mass="17284">MRGPVTFTVSLIAVLAICMPVECEMGFLVRTRVSEDPLDSEPVIKNKIIASSRFWGKRSFPDELRRASLRWGKRWDPKVWKQSYPELLQPVDIVSPGWSAVPRTNDNSDDMAQEDDQLVFRPPMGALKELRRGCLRISWEASSLEVSITRH</sequence>
<keyword evidence="1" id="KW-0732">Signal</keyword>
<dbReference type="EMBL" id="CATQJL010000326">
    <property type="protein sequence ID" value="CAJ0608793.1"/>
    <property type="molecule type" value="Genomic_DNA"/>
</dbReference>
<gene>
    <name evidence="2" type="ORF">CYNAS_LOCUS20776</name>
</gene>
<organism evidence="2 3">
    <name type="scientific">Cylicocyclus nassatus</name>
    <name type="common">Nematode worm</name>
    <dbReference type="NCBI Taxonomy" id="53992"/>
    <lineage>
        <taxon>Eukaryota</taxon>
        <taxon>Metazoa</taxon>
        <taxon>Ecdysozoa</taxon>
        <taxon>Nematoda</taxon>
        <taxon>Chromadorea</taxon>
        <taxon>Rhabditida</taxon>
        <taxon>Rhabditina</taxon>
        <taxon>Rhabditomorpha</taxon>
        <taxon>Strongyloidea</taxon>
        <taxon>Strongylidae</taxon>
        <taxon>Cylicocyclus</taxon>
    </lineage>
</organism>
<accession>A0AA36MGE9</accession>
<protein>
    <submittedName>
        <fullName evidence="2">Uncharacterized protein</fullName>
    </submittedName>
</protein>
<keyword evidence="3" id="KW-1185">Reference proteome</keyword>
<reference evidence="2" key="1">
    <citation type="submission" date="2023-07" db="EMBL/GenBank/DDBJ databases">
        <authorList>
            <consortium name="CYATHOMIX"/>
        </authorList>
    </citation>
    <scope>NUCLEOTIDE SEQUENCE</scope>
    <source>
        <strain evidence="2">N/A</strain>
    </source>
</reference>
<dbReference type="AlphaFoldDB" id="A0AA36MGE9"/>
<proteinExistence type="predicted"/>
<feature type="signal peptide" evidence="1">
    <location>
        <begin position="1"/>
        <end position="23"/>
    </location>
</feature>